<dbReference type="AlphaFoldDB" id="A0A2P2IKQ5"/>
<proteinExistence type="predicted"/>
<organism evidence="2">
    <name type="scientific">Rhizophora mucronata</name>
    <name type="common">Asiatic mangrove</name>
    <dbReference type="NCBI Taxonomy" id="61149"/>
    <lineage>
        <taxon>Eukaryota</taxon>
        <taxon>Viridiplantae</taxon>
        <taxon>Streptophyta</taxon>
        <taxon>Embryophyta</taxon>
        <taxon>Tracheophyta</taxon>
        <taxon>Spermatophyta</taxon>
        <taxon>Magnoliopsida</taxon>
        <taxon>eudicotyledons</taxon>
        <taxon>Gunneridae</taxon>
        <taxon>Pentapetalae</taxon>
        <taxon>rosids</taxon>
        <taxon>fabids</taxon>
        <taxon>Malpighiales</taxon>
        <taxon>Rhizophoraceae</taxon>
        <taxon>Rhizophora</taxon>
    </lineage>
</organism>
<sequence length="74" mass="8320">MLVFLAVCLSVSVTEKKTKKRKKYSQDLNTLDGDLNHLNNPSCGGCKFKLTYSLASGTILNLMLLRREFGRLLL</sequence>
<reference evidence="2" key="1">
    <citation type="submission" date="2018-02" db="EMBL/GenBank/DDBJ databases">
        <title>Rhizophora mucronata_Transcriptome.</title>
        <authorList>
            <person name="Meera S.P."/>
            <person name="Sreeshan A."/>
            <person name="Augustine A."/>
        </authorList>
    </citation>
    <scope>NUCLEOTIDE SEQUENCE</scope>
    <source>
        <tissue evidence="2">Leaf</tissue>
    </source>
</reference>
<protein>
    <submittedName>
        <fullName evidence="2">Uncharacterized protein</fullName>
    </submittedName>
</protein>
<keyword evidence="1" id="KW-0732">Signal</keyword>
<evidence type="ECO:0000313" key="2">
    <source>
        <dbReference type="EMBL" id="MBW81820.1"/>
    </source>
</evidence>
<accession>A0A2P2IKQ5</accession>
<feature type="signal peptide" evidence="1">
    <location>
        <begin position="1"/>
        <end position="16"/>
    </location>
</feature>
<feature type="chain" id="PRO_5015199774" evidence="1">
    <location>
        <begin position="17"/>
        <end position="74"/>
    </location>
</feature>
<dbReference type="EMBL" id="GGEC01001337">
    <property type="protein sequence ID" value="MBW81820.1"/>
    <property type="molecule type" value="Transcribed_RNA"/>
</dbReference>
<evidence type="ECO:0000256" key="1">
    <source>
        <dbReference type="SAM" id="SignalP"/>
    </source>
</evidence>
<name>A0A2P2IKQ5_RHIMU</name>